<feature type="chain" id="PRO_5026073672" evidence="1">
    <location>
        <begin position="28"/>
        <end position="457"/>
    </location>
</feature>
<dbReference type="RefSeq" id="WP_166917302.1">
    <property type="nucleotide sequence ID" value="NZ_CP050253.1"/>
</dbReference>
<keyword evidence="3" id="KW-1185">Reference proteome</keyword>
<dbReference type="AlphaFoldDB" id="A0A6G9ICP7"/>
<gene>
    <name evidence="2" type="ORF">IPMB12_10105</name>
</gene>
<accession>A0A6G9ICP7</accession>
<dbReference type="EMBL" id="CP050253">
    <property type="protein sequence ID" value="QIQ22005.1"/>
    <property type="molecule type" value="Genomic_DNA"/>
</dbReference>
<dbReference type="Gene3D" id="2.60.40.1080">
    <property type="match status" value="1"/>
</dbReference>
<name>A0A6G9ICP7_9GAMM</name>
<reference evidence="2 3" key="1">
    <citation type="submission" date="2020-03" db="EMBL/GenBank/DDBJ databases">
        <title>Complete genome sequence of Orbus sp. IPMB12 (BCRC 80908).</title>
        <authorList>
            <person name="Lo W.-S."/>
            <person name="Chang T.-H."/>
            <person name="Kuo C.-H."/>
        </authorList>
    </citation>
    <scope>NUCLEOTIDE SEQUENCE [LARGE SCALE GENOMIC DNA]</scope>
    <source>
        <strain evidence="2 3">IPMB12</strain>
    </source>
</reference>
<dbReference type="KEGG" id="orb:IPMB12_10105"/>
<sequence length="457" mass="49483">MNEFRLLNKSRIAFAFLLVLPFSSTQAAYTATTIGQINGTPPYLNDPLGNKVEDYTELLKIRVNNPAGGFDEYKTTGVITVPRYTNMSDIEAALPFDASSIYLLDNSYSLNDDDGDTPATFNGSVNITFTKNNLTVAKANVPNEVLTNCNTYQLRVAVADINVKTTAGLPTSDPAQTPLYSRINTYTFQTDRPALCYIKTVDLDVSTTASYCRNNATNCTYSVGYNPDIYNTTNGFLVEAVRKNNLKFPVTAFRGAQFTLVGSGSESEWSCSSTNNTNISLSGCTVKFNSKMAAPATITMTHTSGVVDTYVIPATETWLDPSPTTLAYSASATSYPAASYCRDGTATSVTSLAAAHSYFVPVNKITNAPVELTGYVQNLNKRFARDLDGTVLGEWGKLTAYTDSGFNVLNSTISSYKDVWTSQNWSATQQFSVDVSNGVVRASPMSQSAYPIAACSR</sequence>
<protein>
    <submittedName>
        <fullName evidence="2">Uncharacterized protein</fullName>
    </submittedName>
</protein>
<proteinExistence type="predicted"/>
<dbReference type="InParanoid" id="A0A6G9ICP7"/>
<feature type="signal peptide" evidence="1">
    <location>
        <begin position="1"/>
        <end position="27"/>
    </location>
</feature>
<organism evidence="2 3">
    <name type="scientific">Zophobihabitans entericus</name>
    <dbReference type="NCBI Taxonomy" id="1635327"/>
    <lineage>
        <taxon>Bacteria</taxon>
        <taxon>Pseudomonadati</taxon>
        <taxon>Pseudomonadota</taxon>
        <taxon>Gammaproteobacteria</taxon>
        <taxon>Orbales</taxon>
        <taxon>Orbaceae</taxon>
        <taxon>Zophobihabitans</taxon>
    </lineage>
</organism>
<evidence type="ECO:0000256" key="1">
    <source>
        <dbReference type="SAM" id="SignalP"/>
    </source>
</evidence>
<evidence type="ECO:0000313" key="2">
    <source>
        <dbReference type="EMBL" id="QIQ22005.1"/>
    </source>
</evidence>
<keyword evidence="1" id="KW-0732">Signal</keyword>
<evidence type="ECO:0000313" key="3">
    <source>
        <dbReference type="Proteomes" id="UP000501168"/>
    </source>
</evidence>
<dbReference type="Proteomes" id="UP000501168">
    <property type="component" value="Chromosome"/>
</dbReference>